<keyword evidence="2" id="KW-1185">Reference proteome</keyword>
<evidence type="ECO:0000313" key="2">
    <source>
        <dbReference type="Proteomes" id="UP001386955"/>
    </source>
</evidence>
<dbReference type="PANTHER" id="PTHR35834">
    <property type="entry name" value="ARMADILLO-TYPE FOLD PROTEIN-RELATED"/>
    <property type="match status" value="1"/>
</dbReference>
<protein>
    <submittedName>
        <fullName evidence="1">Uncharacterized protein</fullName>
    </submittedName>
</protein>
<sequence>MDEDEAPKHSLLTTMKEASKELHSTTQPFSFLLGADSGAAIDTLLELEGKAHAAFSSDPTLRHFYHILSSLRTLIDKLHKHRGYSPRSFLQRHLTIHKISLVAHSLHSQIQSHIDRLAVRDLLVSLQLHNPSRIKLLVELRHRLSQGFDLQFQELVLRPKLFTLLECSLLEDENLSSKRVKEEAAMAIAALVKFNKNVFVGLVLMGPTMKALISMASERSLGVLWWLIRFIGSPLVEEIMRSGEIPRIVGYVGSKELEVGGGALECVVELAYIGRREVVEAMMKVEVVKILMELQRKRCCEIAFGRGVWRFAIEVEVGEGLGWKEKREVKAEILRLVKEASESEAEFATLSAQILWGSSP</sequence>
<comment type="caution">
    <text evidence="1">The sequence shown here is derived from an EMBL/GenBank/DDBJ whole genome shotgun (WGS) entry which is preliminary data.</text>
</comment>
<dbReference type="PANTHER" id="PTHR35834:SF3">
    <property type="entry name" value="ARM REPEAT SUPERFAMILY PROTEIN"/>
    <property type="match status" value="1"/>
</dbReference>
<organism evidence="1 2">
    <name type="scientific">Psophocarpus tetragonolobus</name>
    <name type="common">Winged bean</name>
    <name type="synonym">Dolichos tetragonolobus</name>
    <dbReference type="NCBI Taxonomy" id="3891"/>
    <lineage>
        <taxon>Eukaryota</taxon>
        <taxon>Viridiplantae</taxon>
        <taxon>Streptophyta</taxon>
        <taxon>Embryophyta</taxon>
        <taxon>Tracheophyta</taxon>
        <taxon>Spermatophyta</taxon>
        <taxon>Magnoliopsida</taxon>
        <taxon>eudicotyledons</taxon>
        <taxon>Gunneridae</taxon>
        <taxon>Pentapetalae</taxon>
        <taxon>rosids</taxon>
        <taxon>fabids</taxon>
        <taxon>Fabales</taxon>
        <taxon>Fabaceae</taxon>
        <taxon>Papilionoideae</taxon>
        <taxon>50 kb inversion clade</taxon>
        <taxon>NPAAA clade</taxon>
        <taxon>indigoferoid/millettioid clade</taxon>
        <taxon>Phaseoleae</taxon>
        <taxon>Psophocarpus</taxon>
    </lineage>
</organism>
<dbReference type="AlphaFoldDB" id="A0AAN9XUE0"/>
<evidence type="ECO:0000313" key="1">
    <source>
        <dbReference type="EMBL" id="KAK7410251.1"/>
    </source>
</evidence>
<dbReference type="Gene3D" id="1.25.10.10">
    <property type="entry name" value="Leucine-rich Repeat Variant"/>
    <property type="match status" value="1"/>
</dbReference>
<proteinExistence type="predicted"/>
<dbReference type="Proteomes" id="UP001386955">
    <property type="component" value="Unassembled WGS sequence"/>
</dbReference>
<name>A0AAN9XUE0_PSOTE</name>
<gene>
    <name evidence="1" type="ORF">VNO78_00883</name>
</gene>
<dbReference type="InterPro" id="IPR011989">
    <property type="entry name" value="ARM-like"/>
</dbReference>
<dbReference type="InterPro" id="IPR016024">
    <property type="entry name" value="ARM-type_fold"/>
</dbReference>
<dbReference type="EMBL" id="JAYMYS010000001">
    <property type="protein sequence ID" value="KAK7410251.1"/>
    <property type="molecule type" value="Genomic_DNA"/>
</dbReference>
<reference evidence="1 2" key="1">
    <citation type="submission" date="2024-01" db="EMBL/GenBank/DDBJ databases">
        <title>The genomes of 5 underutilized Papilionoideae crops provide insights into root nodulation and disease resistanc.</title>
        <authorList>
            <person name="Jiang F."/>
        </authorList>
    </citation>
    <scope>NUCLEOTIDE SEQUENCE [LARGE SCALE GENOMIC DNA]</scope>
    <source>
        <strain evidence="1">DUOXIRENSHENG_FW03</strain>
        <tissue evidence="1">Leaves</tissue>
    </source>
</reference>
<dbReference type="SUPFAM" id="SSF48371">
    <property type="entry name" value="ARM repeat"/>
    <property type="match status" value="1"/>
</dbReference>
<accession>A0AAN9XUE0</accession>